<dbReference type="EMBL" id="BK032592">
    <property type="protein sequence ID" value="DAF50105.1"/>
    <property type="molecule type" value="Genomic_DNA"/>
</dbReference>
<sequence>MRNIYKRCPKCGKYFWAASEFFNLCRDCYEKRDNERTLRATKEEMEARRKAYQVKRAIRHGGDKPSKAHKGGWARHGC</sequence>
<feature type="region of interest" description="Disordered" evidence="1">
    <location>
        <begin position="58"/>
        <end position="78"/>
    </location>
</feature>
<feature type="compositionally biased region" description="Basic residues" evidence="1">
    <location>
        <begin position="67"/>
        <end position="78"/>
    </location>
</feature>
<protein>
    <submittedName>
        <fullName evidence="2">RNAse domain protein</fullName>
    </submittedName>
</protein>
<accession>A0A8S5SGF3</accession>
<evidence type="ECO:0000313" key="2">
    <source>
        <dbReference type="EMBL" id="DAF50105.1"/>
    </source>
</evidence>
<proteinExistence type="predicted"/>
<name>A0A8S5SGF3_9CAUD</name>
<reference evidence="2" key="1">
    <citation type="journal article" date="2021" name="Proc. Natl. Acad. Sci. U.S.A.">
        <title>A Catalog of Tens of Thousands of Viruses from Human Metagenomes Reveals Hidden Associations with Chronic Diseases.</title>
        <authorList>
            <person name="Tisza M.J."/>
            <person name="Buck C.B."/>
        </authorList>
    </citation>
    <scope>NUCLEOTIDE SEQUENCE</scope>
    <source>
        <strain evidence="2">CtzyE57</strain>
    </source>
</reference>
<evidence type="ECO:0000256" key="1">
    <source>
        <dbReference type="SAM" id="MobiDB-lite"/>
    </source>
</evidence>
<organism evidence="2">
    <name type="scientific">Siphoviridae sp. ctzyE57</name>
    <dbReference type="NCBI Taxonomy" id="2827982"/>
    <lineage>
        <taxon>Viruses</taxon>
        <taxon>Duplodnaviria</taxon>
        <taxon>Heunggongvirae</taxon>
        <taxon>Uroviricota</taxon>
        <taxon>Caudoviricetes</taxon>
    </lineage>
</organism>